<accession>A0A163K993</accession>
<dbReference type="Proteomes" id="UP000076796">
    <property type="component" value="Unassembled WGS sequence"/>
</dbReference>
<sequence>MEEKRERFERLAEKRVTDVIHKLRLIGNLANKNNYDYTDEHVKQIMDTLDQELRALKGRFKEESSSEQYSFSFKKNR</sequence>
<keyword evidence="2" id="KW-1185">Reference proteome</keyword>
<dbReference type="EMBL" id="LWMH01000001">
    <property type="protein sequence ID" value="KZS47069.1"/>
    <property type="molecule type" value="Genomic_DNA"/>
</dbReference>
<name>A0A163K993_9BACL</name>
<dbReference type="OrthoDB" id="2291120at2"/>
<evidence type="ECO:0008006" key="3">
    <source>
        <dbReference type="Google" id="ProtNLM"/>
    </source>
</evidence>
<gene>
    <name evidence="1" type="ORF">AWU65_14610</name>
</gene>
<proteinExistence type="predicted"/>
<evidence type="ECO:0000313" key="1">
    <source>
        <dbReference type="EMBL" id="KZS47069.1"/>
    </source>
</evidence>
<evidence type="ECO:0000313" key="2">
    <source>
        <dbReference type="Proteomes" id="UP000076796"/>
    </source>
</evidence>
<comment type="caution">
    <text evidence="1">The sequence shown here is derived from an EMBL/GenBank/DDBJ whole genome shotgun (WGS) entry which is preliminary data.</text>
</comment>
<dbReference type="GeneID" id="97557549"/>
<reference evidence="1" key="1">
    <citation type="journal article" date="2016" name="Genome Announc.">
        <title>Draft genomes of two strains of Paenibacillus glucanolyticus with capability to degrade lignocellulose.</title>
        <authorList>
            <person name="Mathews S.L."/>
            <person name="Pawlak J."/>
            <person name="Grunden A.M."/>
        </authorList>
    </citation>
    <scope>NUCLEOTIDE SEQUENCE [LARGE SCALE GENOMIC DNA]</scope>
    <source>
        <strain evidence="1">SLM1</strain>
    </source>
</reference>
<dbReference type="RefSeq" id="WP_063478644.1">
    <property type="nucleotide sequence ID" value="NZ_CP147845.1"/>
</dbReference>
<protein>
    <recommendedName>
        <fullName evidence="3">Histidine kinase</fullName>
    </recommendedName>
</protein>
<organism evidence="1 2">
    <name type="scientific">Paenibacillus glucanolyticus</name>
    <dbReference type="NCBI Taxonomy" id="59843"/>
    <lineage>
        <taxon>Bacteria</taxon>
        <taxon>Bacillati</taxon>
        <taxon>Bacillota</taxon>
        <taxon>Bacilli</taxon>
        <taxon>Bacillales</taxon>
        <taxon>Paenibacillaceae</taxon>
        <taxon>Paenibacillus</taxon>
    </lineage>
</organism>
<dbReference type="AlphaFoldDB" id="A0A163K993"/>